<proteinExistence type="predicted"/>
<dbReference type="InterPro" id="IPR002816">
    <property type="entry name" value="TraB/PrgY/GumN_fam"/>
</dbReference>
<organism evidence="1 2">
    <name type="scientific">Zavarzinia aquatilis</name>
    <dbReference type="NCBI Taxonomy" id="2211142"/>
    <lineage>
        <taxon>Bacteria</taxon>
        <taxon>Pseudomonadati</taxon>
        <taxon>Pseudomonadota</taxon>
        <taxon>Alphaproteobacteria</taxon>
        <taxon>Rhodospirillales</taxon>
        <taxon>Zavarziniaceae</taxon>
        <taxon>Zavarzinia</taxon>
    </lineage>
</organism>
<dbReference type="Proteomes" id="UP000245461">
    <property type="component" value="Unassembled WGS sequence"/>
</dbReference>
<dbReference type="AlphaFoldDB" id="A0A317E396"/>
<sequence length="319" mass="34284">MGLWGAAMNSFGIVFAGLRRLAARGLVGLVVALLLGAAPLRAEPALWRLTDSDSTVYLFGTIHVLRADTDWMSPRIREAFEGADRLWLETETGAGLGMMMPLMRYGMDWKVSLASRLGPEDTARLTAIAVKAGMSPATFRYMRPWLVALTLATVPMADKGFNSTEGADVTFEHEATAMKKPIHRLETVSQQLRIFADLPPDEEMAMLRDAIDALSASQDGRGDKGDEGAGDIDIGDMIDAWMAGDVERLGGLVQRDAMAGSASLYDALFTRRNKEWVQQIKAIMDGSGSDFIAVGAGHLAGPDSVIAGLAALGIIAERL</sequence>
<dbReference type="CDD" id="cd14789">
    <property type="entry name" value="Tiki"/>
    <property type="match status" value="1"/>
</dbReference>
<dbReference type="PANTHER" id="PTHR40590">
    <property type="entry name" value="CYTOPLASMIC PROTEIN-RELATED"/>
    <property type="match status" value="1"/>
</dbReference>
<dbReference type="PANTHER" id="PTHR40590:SF1">
    <property type="entry name" value="CYTOPLASMIC PROTEIN"/>
    <property type="match status" value="1"/>
</dbReference>
<dbReference type="OrthoDB" id="9806326at2"/>
<dbReference type="InterPro" id="IPR047111">
    <property type="entry name" value="YbaP-like"/>
</dbReference>
<protein>
    <submittedName>
        <fullName evidence="1">TraB/GumN family protein</fullName>
    </submittedName>
</protein>
<evidence type="ECO:0000313" key="2">
    <source>
        <dbReference type="Proteomes" id="UP000245461"/>
    </source>
</evidence>
<dbReference type="EMBL" id="QGLE01000007">
    <property type="protein sequence ID" value="PWR21459.1"/>
    <property type="molecule type" value="Genomic_DNA"/>
</dbReference>
<dbReference type="Pfam" id="PF01963">
    <property type="entry name" value="TraB_PrgY_gumN"/>
    <property type="match status" value="1"/>
</dbReference>
<keyword evidence="2" id="KW-1185">Reference proteome</keyword>
<comment type="caution">
    <text evidence="1">The sequence shown here is derived from an EMBL/GenBank/DDBJ whole genome shotgun (WGS) entry which is preliminary data.</text>
</comment>
<accession>A0A317E396</accession>
<name>A0A317E396_9PROT</name>
<reference evidence="1 2" key="1">
    <citation type="submission" date="2018-05" db="EMBL/GenBank/DDBJ databases">
        <title>Zavarzinia sp. HR-AS.</title>
        <authorList>
            <person name="Lee Y."/>
            <person name="Jeon C.O."/>
        </authorList>
    </citation>
    <scope>NUCLEOTIDE SEQUENCE [LARGE SCALE GENOMIC DNA]</scope>
    <source>
        <strain evidence="1 2">HR-AS</strain>
    </source>
</reference>
<evidence type="ECO:0000313" key="1">
    <source>
        <dbReference type="EMBL" id="PWR21459.1"/>
    </source>
</evidence>
<gene>
    <name evidence="1" type="ORF">DKG74_13600</name>
</gene>